<protein>
    <submittedName>
        <fullName evidence="2">Uu.00g146890.m01.CDS01</fullName>
    </submittedName>
</protein>
<keyword evidence="3" id="KW-1185">Reference proteome</keyword>
<evidence type="ECO:0000259" key="1">
    <source>
        <dbReference type="Pfam" id="PF21762"/>
    </source>
</evidence>
<proteinExistence type="predicted"/>
<dbReference type="InterPro" id="IPR048519">
    <property type="entry name" value="Gfd2/YDR514C-like_C"/>
</dbReference>
<dbReference type="AlphaFoldDB" id="A0AAI8YLV9"/>
<feature type="domain" description="Gfd2/YDR514C-like C-terminal" evidence="1">
    <location>
        <begin position="95"/>
        <end position="303"/>
    </location>
</feature>
<evidence type="ECO:0000313" key="2">
    <source>
        <dbReference type="EMBL" id="CAJ2509663.1"/>
    </source>
</evidence>
<sequence length="401" mass="45585">MSSSERRNELRGLQGAARPPPRWHALLLGRKGAFTRDLSGRIMTDALGNVRFRYSPSEQNFPIDSSSFEHWPIHIGIAPQLPLPRIAVVFFAPVVNHACYDKRVVTEIAWSIYDTHERCYGARINPRQTFQRRSSAGDRGVSVRIFTKTFHRIIIETADHHPGTCANLLQHTARPYDFVFGKSGFTRRSDIKQTLEQAFDMARKWNLSPGQIASGAVRHVVHIGWGDEFHHAAIRSTDWYSQCLCLEQWDLEMHHIIRDRFDTQKPSFEECLESLGLPTKINGYSIARNAGNQSAFAIHLLLALSFLTAEQVECLKDQQNLPLLDAKLGSEEVLTHANVPIGTPRTSQRIAYTHQPRPTVSTYRRIDHDTPSSAATYHLGQVPDRVPDRYNADMCLRDQRS</sequence>
<dbReference type="Pfam" id="PF21762">
    <property type="entry name" value="DEDDh_C"/>
    <property type="match status" value="1"/>
</dbReference>
<gene>
    <name evidence="2" type="ORF">KHLLAP_LOCUS10131</name>
</gene>
<dbReference type="Proteomes" id="UP001295740">
    <property type="component" value="Unassembled WGS sequence"/>
</dbReference>
<reference evidence="2" key="1">
    <citation type="submission" date="2023-10" db="EMBL/GenBank/DDBJ databases">
        <authorList>
            <person name="Hackl T."/>
        </authorList>
    </citation>
    <scope>NUCLEOTIDE SEQUENCE</scope>
</reference>
<organism evidence="2 3">
    <name type="scientific">Anthostomella pinea</name>
    <dbReference type="NCBI Taxonomy" id="933095"/>
    <lineage>
        <taxon>Eukaryota</taxon>
        <taxon>Fungi</taxon>
        <taxon>Dikarya</taxon>
        <taxon>Ascomycota</taxon>
        <taxon>Pezizomycotina</taxon>
        <taxon>Sordariomycetes</taxon>
        <taxon>Xylariomycetidae</taxon>
        <taxon>Xylariales</taxon>
        <taxon>Xylariaceae</taxon>
        <taxon>Anthostomella</taxon>
    </lineage>
</organism>
<comment type="caution">
    <text evidence="2">The sequence shown here is derived from an EMBL/GenBank/DDBJ whole genome shotgun (WGS) entry which is preliminary data.</text>
</comment>
<accession>A0AAI8YLV9</accession>
<dbReference type="EMBL" id="CAUWAG010000012">
    <property type="protein sequence ID" value="CAJ2509663.1"/>
    <property type="molecule type" value="Genomic_DNA"/>
</dbReference>
<name>A0AAI8YLV9_9PEZI</name>
<evidence type="ECO:0000313" key="3">
    <source>
        <dbReference type="Proteomes" id="UP001295740"/>
    </source>
</evidence>